<dbReference type="NCBIfam" id="TIGR01131">
    <property type="entry name" value="ATP_synt_6_or_A"/>
    <property type="match status" value="1"/>
</dbReference>
<feature type="transmembrane region" description="Helical" evidence="14">
    <location>
        <begin position="94"/>
        <end position="112"/>
    </location>
</feature>
<dbReference type="PRINTS" id="PR00123">
    <property type="entry name" value="ATPASEA"/>
</dbReference>
<dbReference type="PANTHER" id="PTHR11410:SF0">
    <property type="entry name" value="ATP SYNTHASE SUBUNIT A"/>
    <property type="match status" value="1"/>
</dbReference>
<evidence type="ECO:0000256" key="3">
    <source>
        <dbReference type="ARBA" id="ARBA00006810"/>
    </source>
</evidence>
<dbReference type="AlphaFoldDB" id="A0A3G1DHA1"/>
<dbReference type="PROSITE" id="PS00449">
    <property type="entry name" value="ATPASE_A"/>
    <property type="match status" value="1"/>
</dbReference>
<keyword evidence="15" id="KW-0496">Mitochondrion</keyword>
<evidence type="ECO:0000256" key="12">
    <source>
        <dbReference type="ARBA" id="ARBA00023310"/>
    </source>
</evidence>
<evidence type="ECO:0000256" key="7">
    <source>
        <dbReference type="ARBA" id="ARBA00022692"/>
    </source>
</evidence>
<accession>A0A3G1DHA1</accession>
<proteinExistence type="inferred from homology"/>
<gene>
    <name evidence="15" type="primary">atp6</name>
</gene>
<dbReference type="GO" id="GO:0045259">
    <property type="term" value="C:proton-transporting ATP synthase complex"/>
    <property type="evidence" value="ECO:0007669"/>
    <property type="project" value="UniProtKB-KW"/>
</dbReference>
<evidence type="ECO:0000256" key="2">
    <source>
        <dbReference type="ARBA" id="ARBA00004141"/>
    </source>
</evidence>
<dbReference type="Gene3D" id="1.20.120.220">
    <property type="entry name" value="ATP synthase, F0 complex, subunit A"/>
    <property type="match status" value="1"/>
</dbReference>
<name>A0A3G1DHA1_9COLE</name>
<dbReference type="InterPro" id="IPR023011">
    <property type="entry name" value="ATP_synth_F0_asu_AS"/>
</dbReference>
<dbReference type="InterPro" id="IPR000568">
    <property type="entry name" value="ATP_synth_F0_asu"/>
</dbReference>
<comment type="similarity">
    <text evidence="3">Belongs to the ATPase A chain family.</text>
</comment>
<evidence type="ECO:0000256" key="6">
    <source>
        <dbReference type="ARBA" id="ARBA00022547"/>
    </source>
</evidence>
<comment type="function">
    <text evidence="1">Mitochondrial membrane ATP synthase (F(1)F(0) ATP synthase or Complex V) produces ATP from ADP in the presence of a proton gradient across the membrane which is generated by electron transport complexes of the respiratory chain. F-type ATPases consist of two structural domains, F(1) - containing the extramembraneous catalytic core and F(0) - containing the membrane proton channel, linked together by a central stalk and a peripheral stalk. During catalysis, ATP synthesis in the catalytic domain of F(1) is coupled via a rotary mechanism of the central stalk subunits to proton translocation. Key component of the proton channel; it may play a direct role in the translocation of protons across the membrane.</text>
</comment>
<keyword evidence="7 14" id="KW-0812">Transmembrane</keyword>
<dbReference type="Pfam" id="PF00119">
    <property type="entry name" value="ATP-synt_A"/>
    <property type="match status" value="1"/>
</dbReference>
<sequence>MNLFSMFDPSTSINLKLNWLSIIVITMIPLMFWTIPSRSNQLITKLTNKINKEFKTMNNNKNKGSTLMFTALFMMIMLMNMTGMFPYIFPMSSIPTINLALALPLWVSLMLFMIMKKTTNLMAHLIPKKTPLMLIPMMICTETISMVIRPMTLTIRLTANMTAGHLMLTLMGNMSQSSMMEKMWIVIMGQMILMILESGITVIQAYIFSTLMTLYSSEI</sequence>
<keyword evidence="9 14" id="KW-1133">Transmembrane helix</keyword>
<evidence type="ECO:0000256" key="13">
    <source>
        <dbReference type="RuleBase" id="RU004450"/>
    </source>
</evidence>
<evidence type="ECO:0000256" key="11">
    <source>
        <dbReference type="ARBA" id="ARBA00023136"/>
    </source>
</evidence>
<dbReference type="GO" id="GO:0046933">
    <property type="term" value="F:proton-transporting ATP synthase activity, rotational mechanism"/>
    <property type="evidence" value="ECO:0007669"/>
    <property type="project" value="TreeGrafter"/>
</dbReference>
<feature type="transmembrane region" description="Helical" evidence="14">
    <location>
        <begin position="132"/>
        <end position="148"/>
    </location>
</feature>
<reference evidence="15" key="1">
    <citation type="journal article" date="2016" name="Mitochondrial DNA A DNA Mapp Seq Anal">
        <title>The mitochondrial genome of Iberobaenia (Coleoptera: Iberobaeniidae): first rearrangement of protein-coding genes in the beetles.</title>
        <authorList>
            <person name="Andujar C."/>
            <person name="Arribas P."/>
            <person name="Linard B."/>
            <person name="Kundrata R."/>
            <person name="Bocak L."/>
            <person name="Vogler A.P."/>
        </authorList>
    </citation>
    <scope>NUCLEOTIDE SEQUENCE</scope>
</reference>
<comment type="subcellular location">
    <subcellularLocation>
        <location evidence="2">Membrane</location>
        <topology evidence="2">Multi-pass membrane protein</topology>
    </subcellularLocation>
    <subcellularLocation>
        <location evidence="13">Mitochondrion inner membrane</location>
        <topology evidence="13">Multi-pass membrane protein</topology>
    </subcellularLocation>
</comment>
<dbReference type="GO" id="GO:0005743">
    <property type="term" value="C:mitochondrial inner membrane"/>
    <property type="evidence" value="ECO:0007669"/>
    <property type="project" value="UniProtKB-SubCell"/>
</dbReference>
<feature type="transmembrane region" description="Helical" evidence="14">
    <location>
        <begin position="67"/>
        <end position="88"/>
    </location>
</feature>
<evidence type="ECO:0000256" key="1">
    <source>
        <dbReference type="ARBA" id="ARBA00002070"/>
    </source>
</evidence>
<evidence type="ECO:0000256" key="9">
    <source>
        <dbReference type="ARBA" id="ARBA00022989"/>
    </source>
</evidence>
<geneLocation type="mitochondrion" evidence="15"/>
<keyword evidence="11 14" id="KW-0472">Membrane</keyword>
<keyword evidence="10" id="KW-0406">Ion transport</keyword>
<dbReference type="PANTHER" id="PTHR11410">
    <property type="entry name" value="ATP SYNTHASE SUBUNIT A"/>
    <property type="match status" value="1"/>
</dbReference>
<organism evidence="15">
    <name type="scientific">Iberobaenia minuta</name>
    <dbReference type="NCBI Taxonomy" id="1857294"/>
    <lineage>
        <taxon>Eukaryota</taxon>
        <taxon>Metazoa</taxon>
        <taxon>Ecdysozoa</taxon>
        <taxon>Arthropoda</taxon>
        <taxon>Hexapoda</taxon>
        <taxon>Insecta</taxon>
        <taxon>Pterygota</taxon>
        <taxon>Neoptera</taxon>
        <taxon>Endopterygota</taxon>
        <taxon>Coleoptera</taxon>
        <taxon>Polyphaga</taxon>
        <taxon>Elateriformia</taxon>
        <taxon>Elateroidea</taxon>
        <taxon>Iberobaeniidae</taxon>
        <taxon>Iberobaenia</taxon>
    </lineage>
</organism>
<evidence type="ECO:0000256" key="5">
    <source>
        <dbReference type="ARBA" id="ARBA00022448"/>
    </source>
</evidence>
<feature type="transmembrane region" description="Helical" evidence="14">
    <location>
        <begin position="184"/>
        <end position="207"/>
    </location>
</feature>
<feature type="transmembrane region" description="Helical" evidence="14">
    <location>
        <begin position="17"/>
        <end position="35"/>
    </location>
</feature>
<keyword evidence="12" id="KW-0066">ATP synthesis</keyword>
<dbReference type="InterPro" id="IPR035908">
    <property type="entry name" value="F0_ATP_A_sf"/>
</dbReference>
<keyword evidence="5" id="KW-0813">Transport</keyword>
<dbReference type="SUPFAM" id="SSF81336">
    <property type="entry name" value="F1F0 ATP synthase subunit A"/>
    <property type="match status" value="1"/>
</dbReference>
<evidence type="ECO:0000256" key="14">
    <source>
        <dbReference type="SAM" id="Phobius"/>
    </source>
</evidence>
<dbReference type="CDD" id="cd00310">
    <property type="entry name" value="ATP-synt_Fo_a_6"/>
    <property type="match status" value="1"/>
</dbReference>
<evidence type="ECO:0000256" key="10">
    <source>
        <dbReference type="ARBA" id="ARBA00023065"/>
    </source>
</evidence>
<evidence type="ECO:0000256" key="8">
    <source>
        <dbReference type="ARBA" id="ARBA00022781"/>
    </source>
</evidence>
<comment type="subunit">
    <text evidence="4">F-type ATPases have 2 components, CF(1) - the catalytic core - and CF(0) - the membrane proton channel. CF(1) has five subunits: alpha(3), beta(3), gamma(1), delta(1), epsilon(1). CF(0) has three main subunits: a, b and c.</text>
</comment>
<evidence type="ECO:0000256" key="4">
    <source>
        <dbReference type="ARBA" id="ARBA00011648"/>
    </source>
</evidence>
<keyword evidence="6" id="KW-0138">CF(0)</keyword>
<protein>
    <recommendedName>
        <fullName evidence="13">ATP synthase subunit a</fullName>
    </recommendedName>
</protein>
<evidence type="ECO:0000313" key="15">
    <source>
        <dbReference type="EMBL" id="AMR97520.1"/>
    </source>
</evidence>
<keyword evidence="8" id="KW-0375">Hydrogen ion transport</keyword>
<dbReference type="InterPro" id="IPR045083">
    <property type="entry name" value="ATP_synth_F0_asu_bact/mt"/>
</dbReference>
<dbReference type="EMBL" id="KT825140">
    <property type="protein sequence ID" value="AMR97520.1"/>
    <property type="molecule type" value="Genomic_DNA"/>
</dbReference>